<dbReference type="OrthoDB" id="10676569at2759"/>
<keyword evidence="2" id="KW-0732">Signal</keyword>
<reference evidence="4" key="2">
    <citation type="submission" date="2021-11" db="EMBL/GenBank/DDBJ databases">
        <authorList>
            <consortium name="Genoscope - CEA"/>
            <person name="William W."/>
        </authorList>
    </citation>
    <scope>NUCLEOTIDE SEQUENCE</scope>
</reference>
<evidence type="ECO:0000313" key="4">
    <source>
        <dbReference type="EMBL" id="CAH0366586.1"/>
    </source>
</evidence>
<name>A0A7S3ZNX4_9STRA</name>
<protein>
    <submittedName>
        <fullName evidence="3">Uncharacterized protein</fullName>
    </submittedName>
</protein>
<evidence type="ECO:0000256" key="2">
    <source>
        <dbReference type="SAM" id="SignalP"/>
    </source>
</evidence>
<proteinExistence type="predicted"/>
<feature type="chain" id="PRO_5036212265" evidence="2">
    <location>
        <begin position="22"/>
        <end position="524"/>
    </location>
</feature>
<sequence>MTAMVHLGMIAMLTLIVPGSARTLNATEVEGLVVRESNASTACGPGPAADRGCSRVAVLLTAGFHDVRYGRGHRFDGRQNVDPGHPLLAAWLRTTSLSLRRHIIEPNRADVFIYSWNPSLADAFDKLYAPVRAAFARNEPLMRKIKRGALAGCPVVNAVLRCSENAVSWAYTIREAEVLLSGHERARGFEYDAVVFTRPDVVLFADVDARELRAPHDVVMPTPNRGDHFFMMHRRTASVFATAFDVAATEPGCAVGCLDAAGLEAIGRGEEREREIEVLSRKAKAPPFVGGRPVMPAPAPASGERYDASRPPRVRAWKSAPAGPVRQAHPDHQLWKSAFLTLRAKATLRPSRNNQPEHVAPYRTFGLACEFQPRNMFPARGKAHWTAREVAAVRAELDAIAIDDRLLDLTIDAHRAAEPGRAFCPWLCSVFPNRSKVKCPMRQPFLLVASCCRHGPNYKAPAPAPRKSNTAQETALDRARKRAAMQRAARNEKPAAGSWLAQQQRAEAVRRRRAKNKRGPSQGE</sequence>
<dbReference type="AlphaFoldDB" id="A0A7S3ZNX4"/>
<evidence type="ECO:0000313" key="3">
    <source>
        <dbReference type="EMBL" id="CAE0689276.1"/>
    </source>
</evidence>
<accession>A0A7S3ZNX4</accession>
<organism evidence="3">
    <name type="scientific">Pelagomonas calceolata</name>
    <dbReference type="NCBI Taxonomy" id="35677"/>
    <lineage>
        <taxon>Eukaryota</taxon>
        <taxon>Sar</taxon>
        <taxon>Stramenopiles</taxon>
        <taxon>Ochrophyta</taxon>
        <taxon>Pelagophyceae</taxon>
        <taxon>Pelagomonadales</taxon>
        <taxon>Pelagomonadaceae</taxon>
        <taxon>Pelagomonas</taxon>
    </lineage>
</organism>
<dbReference type="Proteomes" id="UP000789595">
    <property type="component" value="Unassembled WGS sequence"/>
</dbReference>
<feature type="region of interest" description="Disordered" evidence="1">
    <location>
        <begin position="458"/>
        <end position="524"/>
    </location>
</feature>
<feature type="region of interest" description="Disordered" evidence="1">
    <location>
        <begin position="289"/>
        <end position="313"/>
    </location>
</feature>
<evidence type="ECO:0000313" key="5">
    <source>
        <dbReference type="Proteomes" id="UP000789595"/>
    </source>
</evidence>
<feature type="signal peptide" evidence="2">
    <location>
        <begin position="1"/>
        <end position="21"/>
    </location>
</feature>
<dbReference type="EMBL" id="HBIW01005707">
    <property type="protein sequence ID" value="CAE0689276.1"/>
    <property type="molecule type" value="Transcribed_RNA"/>
</dbReference>
<dbReference type="EMBL" id="CAKKNE010000001">
    <property type="protein sequence ID" value="CAH0366586.1"/>
    <property type="molecule type" value="Genomic_DNA"/>
</dbReference>
<gene>
    <name evidence="3" type="ORF">PCAL00307_LOCUS4710</name>
    <name evidence="4" type="ORF">PECAL_1P30850</name>
</gene>
<keyword evidence="5" id="KW-1185">Reference proteome</keyword>
<evidence type="ECO:0000256" key="1">
    <source>
        <dbReference type="SAM" id="MobiDB-lite"/>
    </source>
</evidence>
<reference evidence="3" key="1">
    <citation type="submission" date="2021-01" db="EMBL/GenBank/DDBJ databases">
        <authorList>
            <person name="Corre E."/>
            <person name="Pelletier E."/>
            <person name="Niang G."/>
            <person name="Scheremetjew M."/>
            <person name="Finn R."/>
            <person name="Kale V."/>
            <person name="Holt S."/>
            <person name="Cochrane G."/>
            <person name="Meng A."/>
            <person name="Brown T."/>
            <person name="Cohen L."/>
        </authorList>
    </citation>
    <scope>NUCLEOTIDE SEQUENCE</scope>
    <source>
        <strain evidence="3">CCMP1756</strain>
    </source>
</reference>